<dbReference type="EMBL" id="DSLA01000061">
    <property type="protein sequence ID" value="HEH35319.1"/>
    <property type="molecule type" value="Genomic_DNA"/>
</dbReference>
<comment type="caution">
    <text evidence="1">The sequence shown here is derived from an EMBL/GenBank/DDBJ whole genome shotgun (WGS) entry which is preliminary data.</text>
</comment>
<sequence>MLFNFISVNTTWNREKVVEFMKEMECEAVFLDLPEHFEAYIANGIIPQADFGYSQDLRACEPIIKFCWERGIPVYCYIETRLSNEIIETQMKLAELILKTKLRKRVDLDEWKKAIIRDLESRNSSSEYIEMKIRDNAKEKNVCLNLSEQLEAALWDLGVKRIVLYDFKRPIDKLYELANREMNGENVDDEQWLEMIARYISFIDAVIEMGYEEACKLLWI</sequence>
<reference evidence="1" key="1">
    <citation type="journal article" date="2020" name="mSystems">
        <title>Genome- and Community-Level Interaction Insights into Carbon Utilization and Element Cycling Functions of Hydrothermarchaeota in Hydrothermal Sediment.</title>
        <authorList>
            <person name="Zhou Z."/>
            <person name="Liu Y."/>
            <person name="Xu W."/>
            <person name="Pan J."/>
            <person name="Luo Z.H."/>
            <person name="Li M."/>
        </authorList>
    </citation>
    <scope>NUCLEOTIDE SEQUENCE [LARGE SCALE GENOMIC DNA]</scope>
    <source>
        <strain evidence="1">SpSt-26</strain>
    </source>
</reference>
<gene>
    <name evidence="1" type="ORF">ENP88_04055</name>
</gene>
<protein>
    <submittedName>
        <fullName evidence="1">Uncharacterized protein</fullName>
    </submittedName>
</protein>
<name>A0A7J2THU7_ARCFL</name>
<organism evidence="1">
    <name type="scientific">Archaeoglobus fulgidus</name>
    <dbReference type="NCBI Taxonomy" id="2234"/>
    <lineage>
        <taxon>Archaea</taxon>
        <taxon>Methanobacteriati</taxon>
        <taxon>Methanobacteriota</taxon>
        <taxon>Archaeoglobi</taxon>
        <taxon>Archaeoglobales</taxon>
        <taxon>Archaeoglobaceae</taxon>
        <taxon>Archaeoglobus</taxon>
    </lineage>
</organism>
<accession>A0A7J2THU7</accession>
<evidence type="ECO:0000313" key="1">
    <source>
        <dbReference type="EMBL" id="HEH35319.1"/>
    </source>
</evidence>
<proteinExistence type="predicted"/>
<dbReference type="AlphaFoldDB" id="A0A7J2THU7"/>